<keyword evidence="3" id="KW-0804">Transcription</keyword>
<reference evidence="7" key="3">
    <citation type="submission" date="2016-03" db="UniProtKB">
        <authorList>
            <consortium name="EnsemblProtists"/>
        </authorList>
    </citation>
    <scope>IDENTIFICATION</scope>
</reference>
<evidence type="ECO:0000313" key="6">
    <source>
        <dbReference type="EMBL" id="EKX36411.1"/>
    </source>
</evidence>
<dbReference type="GeneID" id="17293177"/>
<evidence type="ECO:0000313" key="8">
    <source>
        <dbReference type="Proteomes" id="UP000011087"/>
    </source>
</evidence>
<dbReference type="AlphaFoldDB" id="L1IJK1"/>
<keyword evidence="1" id="KW-0805">Transcription regulation</keyword>
<sequence>MSMIDLPQDQHCDIQIENFNFLSMHATMDEEMEVFNWADELKESLKSCASCCSASRDCDVCRSAQSKSLEFPSNPLFEETMEMQARLPSFALEAGHHLEENAEMEETENVVKVYPKRRKNSVQESPSVEISHEMLADHFHEPLEIAAAKIGIGKSTMKIVCRKLGVEKWPYTNKGMPRRRHASASKF</sequence>
<organism evidence="6">
    <name type="scientific">Guillardia theta (strain CCMP2712)</name>
    <name type="common">Cryptophyte</name>
    <dbReference type="NCBI Taxonomy" id="905079"/>
    <lineage>
        <taxon>Eukaryota</taxon>
        <taxon>Cryptophyceae</taxon>
        <taxon>Pyrenomonadales</taxon>
        <taxon>Geminigeraceae</taxon>
        <taxon>Guillardia</taxon>
    </lineage>
</organism>
<dbReference type="EMBL" id="JH993074">
    <property type="protein sequence ID" value="EKX36411.1"/>
    <property type="molecule type" value="Genomic_DNA"/>
</dbReference>
<evidence type="ECO:0000259" key="5">
    <source>
        <dbReference type="PROSITE" id="PS51519"/>
    </source>
</evidence>
<dbReference type="Proteomes" id="UP000011087">
    <property type="component" value="Unassembled WGS sequence"/>
</dbReference>
<evidence type="ECO:0000256" key="4">
    <source>
        <dbReference type="ARBA" id="ARBA00023242"/>
    </source>
</evidence>
<dbReference type="InterPro" id="IPR003035">
    <property type="entry name" value="RWP-RK_dom"/>
</dbReference>
<dbReference type="GO" id="GO:0003677">
    <property type="term" value="F:DNA binding"/>
    <property type="evidence" value="ECO:0007669"/>
    <property type="project" value="UniProtKB-KW"/>
</dbReference>
<name>L1IJK1_GUITC</name>
<dbReference type="OrthoDB" id="6270329at2759"/>
<dbReference type="KEGG" id="gtt:GUITHDRAFT_117411"/>
<dbReference type="PaxDb" id="55529-EKX36411"/>
<protein>
    <recommendedName>
        <fullName evidence="5">RWP-RK domain-containing protein</fullName>
    </recommendedName>
</protein>
<evidence type="ECO:0000313" key="7">
    <source>
        <dbReference type="EnsemblProtists" id="EKX36411"/>
    </source>
</evidence>
<dbReference type="HOGENOM" id="CLU_1450236_0_0_1"/>
<keyword evidence="8" id="KW-1185">Reference proteome</keyword>
<feature type="domain" description="RWP-RK" evidence="5">
    <location>
        <begin position="111"/>
        <end position="187"/>
    </location>
</feature>
<evidence type="ECO:0000256" key="2">
    <source>
        <dbReference type="ARBA" id="ARBA00023125"/>
    </source>
</evidence>
<reference evidence="8" key="2">
    <citation type="submission" date="2012-11" db="EMBL/GenBank/DDBJ databases">
        <authorList>
            <person name="Kuo A."/>
            <person name="Curtis B.A."/>
            <person name="Tanifuji G."/>
            <person name="Burki F."/>
            <person name="Gruber A."/>
            <person name="Irimia M."/>
            <person name="Maruyama S."/>
            <person name="Arias M.C."/>
            <person name="Ball S.G."/>
            <person name="Gile G.H."/>
            <person name="Hirakawa Y."/>
            <person name="Hopkins J.F."/>
            <person name="Rensing S.A."/>
            <person name="Schmutz J."/>
            <person name="Symeonidi A."/>
            <person name="Elias M."/>
            <person name="Eveleigh R.J."/>
            <person name="Herman E.K."/>
            <person name="Klute M.J."/>
            <person name="Nakayama T."/>
            <person name="Obornik M."/>
            <person name="Reyes-Prieto A."/>
            <person name="Armbrust E.V."/>
            <person name="Aves S.J."/>
            <person name="Beiko R.G."/>
            <person name="Coutinho P."/>
            <person name="Dacks J.B."/>
            <person name="Durnford D.G."/>
            <person name="Fast N.M."/>
            <person name="Green B.R."/>
            <person name="Grisdale C."/>
            <person name="Hempe F."/>
            <person name="Henrissat B."/>
            <person name="Hoppner M.P."/>
            <person name="Ishida K.-I."/>
            <person name="Kim E."/>
            <person name="Koreny L."/>
            <person name="Kroth P.G."/>
            <person name="Liu Y."/>
            <person name="Malik S.-B."/>
            <person name="Maier U.G."/>
            <person name="McRose D."/>
            <person name="Mock T."/>
            <person name="Neilson J.A."/>
            <person name="Onodera N.T."/>
            <person name="Poole A.M."/>
            <person name="Pritham E.J."/>
            <person name="Richards T.A."/>
            <person name="Rocap G."/>
            <person name="Roy S.W."/>
            <person name="Sarai C."/>
            <person name="Schaack S."/>
            <person name="Shirato S."/>
            <person name="Slamovits C.H."/>
            <person name="Spencer D.F."/>
            <person name="Suzuki S."/>
            <person name="Worden A.Z."/>
            <person name="Zauner S."/>
            <person name="Barry K."/>
            <person name="Bell C."/>
            <person name="Bharti A.K."/>
            <person name="Crow J.A."/>
            <person name="Grimwood J."/>
            <person name="Kramer R."/>
            <person name="Lindquist E."/>
            <person name="Lucas S."/>
            <person name="Salamov A."/>
            <person name="McFadden G.I."/>
            <person name="Lane C.E."/>
            <person name="Keeling P.J."/>
            <person name="Gray M.W."/>
            <person name="Grigoriev I.V."/>
            <person name="Archibald J.M."/>
        </authorList>
    </citation>
    <scope>NUCLEOTIDE SEQUENCE</scope>
    <source>
        <strain evidence="8">CCMP2712</strain>
    </source>
</reference>
<accession>L1IJK1</accession>
<dbReference type="EnsemblProtists" id="EKX36411">
    <property type="protein sequence ID" value="EKX36411"/>
    <property type="gene ID" value="GUITHDRAFT_117411"/>
</dbReference>
<evidence type="ECO:0000256" key="3">
    <source>
        <dbReference type="ARBA" id="ARBA00023163"/>
    </source>
</evidence>
<reference evidence="6 8" key="1">
    <citation type="journal article" date="2012" name="Nature">
        <title>Algal genomes reveal evolutionary mosaicism and the fate of nucleomorphs.</title>
        <authorList>
            <consortium name="DOE Joint Genome Institute"/>
            <person name="Curtis B.A."/>
            <person name="Tanifuji G."/>
            <person name="Burki F."/>
            <person name="Gruber A."/>
            <person name="Irimia M."/>
            <person name="Maruyama S."/>
            <person name="Arias M.C."/>
            <person name="Ball S.G."/>
            <person name="Gile G.H."/>
            <person name="Hirakawa Y."/>
            <person name="Hopkins J.F."/>
            <person name="Kuo A."/>
            <person name="Rensing S.A."/>
            <person name="Schmutz J."/>
            <person name="Symeonidi A."/>
            <person name="Elias M."/>
            <person name="Eveleigh R.J."/>
            <person name="Herman E.K."/>
            <person name="Klute M.J."/>
            <person name="Nakayama T."/>
            <person name="Obornik M."/>
            <person name="Reyes-Prieto A."/>
            <person name="Armbrust E.V."/>
            <person name="Aves S.J."/>
            <person name="Beiko R.G."/>
            <person name="Coutinho P."/>
            <person name="Dacks J.B."/>
            <person name="Durnford D.G."/>
            <person name="Fast N.M."/>
            <person name="Green B.R."/>
            <person name="Grisdale C.J."/>
            <person name="Hempel F."/>
            <person name="Henrissat B."/>
            <person name="Hoppner M.P."/>
            <person name="Ishida K."/>
            <person name="Kim E."/>
            <person name="Koreny L."/>
            <person name="Kroth P.G."/>
            <person name="Liu Y."/>
            <person name="Malik S.B."/>
            <person name="Maier U.G."/>
            <person name="McRose D."/>
            <person name="Mock T."/>
            <person name="Neilson J.A."/>
            <person name="Onodera N.T."/>
            <person name="Poole A.M."/>
            <person name="Pritham E.J."/>
            <person name="Richards T.A."/>
            <person name="Rocap G."/>
            <person name="Roy S.W."/>
            <person name="Sarai C."/>
            <person name="Schaack S."/>
            <person name="Shirato S."/>
            <person name="Slamovits C.H."/>
            <person name="Spencer D.F."/>
            <person name="Suzuki S."/>
            <person name="Worden A.Z."/>
            <person name="Zauner S."/>
            <person name="Barry K."/>
            <person name="Bell C."/>
            <person name="Bharti A.K."/>
            <person name="Crow J.A."/>
            <person name="Grimwood J."/>
            <person name="Kramer R."/>
            <person name="Lindquist E."/>
            <person name="Lucas S."/>
            <person name="Salamov A."/>
            <person name="McFadden G.I."/>
            <person name="Lane C.E."/>
            <person name="Keeling P.J."/>
            <person name="Gray M.W."/>
            <person name="Grigoriev I.V."/>
            <person name="Archibald J.M."/>
        </authorList>
    </citation>
    <scope>NUCLEOTIDE SEQUENCE</scope>
    <source>
        <strain evidence="6 8">CCMP2712</strain>
    </source>
</reference>
<keyword evidence="4" id="KW-0539">Nucleus</keyword>
<dbReference type="Pfam" id="PF02042">
    <property type="entry name" value="RWP-RK"/>
    <property type="match status" value="1"/>
</dbReference>
<dbReference type="PROSITE" id="PS51519">
    <property type="entry name" value="RWP_RK"/>
    <property type="match status" value="1"/>
</dbReference>
<proteinExistence type="predicted"/>
<keyword evidence="2" id="KW-0238">DNA-binding</keyword>
<gene>
    <name evidence="6" type="ORF">GUITHDRAFT_117411</name>
</gene>
<evidence type="ECO:0000256" key="1">
    <source>
        <dbReference type="ARBA" id="ARBA00023015"/>
    </source>
</evidence>
<dbReference type="RefSeq" id="XP_005823391.1">
    <property type="nucleotide sequence ID" value="XM_005823334.1"/>
</dbReference>